<evidence type="ECO:0000313" key="2">
    <source>
        <dbReference type="EMBL" id="MCI90795.1"/>
    </source>
</evidence>
<proteinExistence type="predicted"/>
<comment type="caution">
    <text evidence="2">The sequence shown here is derived from an EMBL/GenBank/DDBJ whole genome shotgun (WGS) entry which is preliminary data.</text>
</comment>
<accession>A0A392VVT0</accession>
<dbReference type="EMBL" id="LXQA011254426">
    <property type="protein sequence ID" value="MCI90795.1"/>
    <property type="molecule type" value="Genomic_DNA"/>
</dbReference>
<feature type="compositionally biased region" description="Basic and acidic residues" evidence="1">
    <location>
        <begin position="1"/>
        <end position="19"/>
    </location>
</feature>
<evidence type="ECO:0000256" key="1">
    <source>
        <dbReference type="SAM" id="MobiDB-lite"/>
    </source>
</evidence>
<feature type="region of interest" description="Disordered" evidence="1">
    <location>
        <begin position="1"/>
        <end position="20"/>
    </location>
</feature>
<feature type="non-terminal residue" evidence="2">
    <location>
        <position position="1"/>
    </location>
</feature>
<protein>
    <submittedName>
        <fullName evidence="2">CLIP-associated protein</fullName>
    </submittedName>
</protein>
<keyword evidence="3" id="KW-1185">Reference proteome</keyword>
<sequence length="65" mass="7636">QYLDAPYRDGNFRESHNSHVPDFQRPLVRKNVAGRTSAGRRKSFDDNQLISWRDVKLCRWTSISS</sequence>
<name>A0A392VVT0_9FABA</name>
<organism evidence="2 3">
    <name type="scientific">Trifolium medium</name>
    <dbReference type="NCBI Taxonomy" id="97028"/>
    <lineage>
        <taxon>Eukaryota</taxon>
        <taxon>Viridiplantae</taxon>
        <taxon>Streptophyta</taxon>
        <taxon>Embryophyta</taxon>
        <taxon>Tracheophyta</taxon>
        <taxon>Spermatophyta</taxon>
        <taxon>Magnoliopsida</taxon>
        <taxon>eudicotyledons</taxon>
        <taxon>Gunneridae</taxon>
        <taxon>Pentapetalae</taxon>
        <taxon>rosids</taxon>
        <taxon>fabids</taxon>
        <taxon>Fabales</taxon>
        <taxon>Fabaceae</taxon>
        <taxon>Papilionoideae</taxon>
        <taxon>50 kb inversion clade</taxon>
        <taxon>NPAAA clade</taxon>
        <taxon>Hologalegina</taxon>
        <taxon>IRL clade</taxon>
        <taxon>Trifolieae</taxon>
        <taxon>Trifolium</taxon>
    </lineage>
</organism>
<dbReference type="AlphaFoldDB" id="A0A392VVT0"/>
<dbReference type="Proteomes" id="UP000265520">
    <property type="component" value="Unassembled WGS sequence"/>
</dbReference>
<reference evidence="2 3" key="1">
    <citation type="journal article" date="2018" name="Front. Plant Sci.">
        <title>Red Clover (Trifolium pratense) and Zigzag Clover (T. medium) - A Picture of Genomic Similarities and Differences.</title>
        <authorList>
            <person name="Dluhosova J."/>
            <person name="Istvanek J."/>
            <person name="Nedelnik J."/>
            <person name="Repkova J."/>
        </authorList>
    </citation>
    <scope>NUCLEOTIDE SEQUENCE [LARGE SCALE GENOMIC DNA]</scope>
    <source>
        <strain evidence="3">cv. 10/8</strain>
        <tissue evidence="2">Leaf</tissue>
    </source>
</reference>
<evidence type="ECO:0000313" key="3">
    <source>
        <dbReference type="Proteomes" id="UP000265520"/>
    </source>
</evidence>